<dbReference type="GO" id="GO:1990904">
    <property type="term" value="C:ribonucleoprotein complex"/>
    <property type="evidence" value="ECO:0007669"/>
    <property type="project" value="UniProtKB-KW"/>
</dbReference>
<dbReference type="AlphaFoldDB" id="A0A1D2A8L1"/>
<dbReference type="InterPro" id="IPR035977">
    <property type="entry name" value="Ribosomal_bL36_sp"/>
</dbReference>
<dbReference type="InterPro" id="IPR000473">
    <property type="entry name" value="Ribosomal_bL36"/>
</dbReference>
<dbReference type="GO" id="GO:0006412">
    <property type="term" value="P:translation"/>
    <property type="evidence" value="ECO:0007669"/>
    <property type="project" value="InterPro"/>
</dbReference>
<name>A0A1D2A8L1_AUXPR</name>
<accession>A0A1D2A8L1</accession>
<evidence type="ECO:0000313" key="5">
    <source>
        <dbReference type="EMBL" id="JAT75542.1"/>
    </source>
</evidence>
<dbReference type="HAMAP" id="MF_00251">
    <property type="entry name" value="Ribosomal_bL36"/>
    <property type="match status" value="1"/>
</dbReference>
<comment type="similarity">
    <text evidence="1 4">Belongs to the bacterial ribosomal protein bL36 family.</text>
</comment>
<evidence type="ECO:0000256" key="2">
    <source>
        <dbReference type="ARBA" id="ARBA00022980"/>
    </source>
</evidence>
<evidence type="ECO:0000256" key="3">
    <source>
        <dbReference type="ARBA" id="ARBA00023274"/>
    </source>
</evidence>
<dbReference type="InterPro" id="IPR052010">
    <property type="entry name" value="Ribosomal_LSU_bL36"/>
</dbReference>
<dbReference type="PANTHER" id="PTHR18804">
    <property type="entry name" value="RIBOSOMAL PROTEIN"/>
    <property type="match status" value="1"/>
</dbReference>
<dbReference type="NCBIfam" id="TIGR01022">
    <property type="entry name" value="rpmJ_bact"/>
    <property type="match status" value="1"/>
</dbReference>
<keyword evidence="3 4" id="KW-0687">Ribonucleoprotein</keyword>
<dbReference type="GO" id="GO:0005840">
    <property type="term" value="C:ribosome"/>
    <property type="evidence" value="ECO:0007669"/>
    <property type="project" value="UniProtKB-KW"/>
</dbReference>
<protein>
    <recommendedName>
        <fullName evidence="4">Ribosomal protein</fullName>
    </recommendedName>
</protein>
<dbReference type="GO" id="GO:0003735">
    <property type="term" value="F:structural constituent of ribosome"/>
    <property type="evidence" value="ECO:0007669"/>
    <property type="project" value="InterPro"/>
</dbReference>
<organism evidence="5">
    <name type="scientific">Auxenochlorella protothecoides</name>
    <name type="common">Green microalga</name>
    <name type="synonym">Chlorella protothecoides</name>
    <dbReference type="NCBI Taxonomy" id="3075"/>
    <lineage>
        <taxon>Eukaryota</taxon>
        <taxon>Viridiplantae</taxon>
        <taxon>Chlorophyta</taxon>
        <taxon>core chlorophytes</taxon>
        <taxon>Trebouxiophyceae</taxon>
        <taxon>Chlorellales</taxon>
        <taxon>Chlorellaceae</taxon>
        <taxon>Auxenochlorella</taxon>
    </lineage>
</organism>
<sequence>MRVRAAVKKLCEACRVVKRRGKVFIVCKENKKVFGIELCPSVREIRRRLGCKPHLARATSCPFHPPHTSQHKQRQGIHTDAMAIAEKQQSLPTPSRSFVDSGASVGVKLWQGIL</sequence>
<keyword evidence="2 4" id="KW-0689">Ribosomal protein</keyword>
<evidence type="ECO:0000256" key="4">
    <source>
        <dbReference type="RuleBase" id="RU000570"/>
    </source>
</evidence>
<dbReference type="PANTHER" id="PTHR18804:SF16">
    <property type="entry name" value="RIBOSOMAL PROTEIN"/>
    <property type="match status" value="1"/>
</dbReference>
<evidence type="ECO:0000256" key="1">
    <source>
        <dbReference type="ARBA" id="ARBA00007645"/>
    </source>
</evidence>
<reference evidence="5" key="1">
    <citation type="submission" date="2015-08" db="EMBL/GenBank/DDBJ databases">
        <authorList>
            <person name="Babu N.S."/>
            <person name="Beckwith C.J."/>
            <person name="Beseler K.G."/>
            <person name="Brison A."/>
            <person name="Carone J.V."/>
            <person name="Caskin T.P."/>
            <person name="Diamond M."/>
            <person name="Durham M.E."/>
            <person name="Foxe J.M."/>
            <person name="Go M."/>
            <person name="Henderson B.A."/>
            <person name="Jones I.B."/>
            <person name="McGettigan J.A."/>
            <person name="Micheletti S.J."/>
            <person name="Nasrallah M.E."/>
            <person name="Ortiz D."/>
            <person name="Piller C.R."/>
            <person name="Privatt S.R."/>
            <person name="Schneider S.L."/>
            <person name="Sharp S."/>
            <person name="Smith T.C."/>
            <person name="Stanton J.D."/>
            <person name="Ullery H.E."/>
            <person name="Wilson R.J."/>
            <person name="Serrano M.G."/>
            <person name="Buck G."/>
            <person name="Lee V."/>
            <person name="Wang Y."/>
            <person name="Carvalho R."/>
            <person name="Voegtly L."/>
            <person name="Shi R."/>
            <person name="Duckworth R."/>
            <person name="Johnson A."/>
            <person name="Loviza R."/>
            <person name="Walstead R."/>
            <person name="Shah Z."/>
            <person name="Kiflezghi M."/>
            <person name="Wade K."/>
            <person name="Ball S.L."/>
            <person name="Bradley K.W."/>
            <person name="Asai D.J."/>
            <person name="Bowman C.A."/>
            <person name="Russell D.A."/>
            <person name="Pope W.H."/>
            <person name="Jacobs-Sera D."/>
            <person name="Hendrix R.W."/>
            <person name="Hatfull G.F."/>
        </authorList>
    </citation>
    <scope>NUCLEOTIDE SEQUENCE</scope>
</reference>
<dbReference type="SUPFAM" id="SSF57840">
    <property type="entry name" value="Ribosomal protein L36"/>
    <property type="match status" value="1"/>
</dbReference>
<proteinExistence type="inferred from homology"/>
<gene>
    <name evidence="5" type="ORF">g.1129</name>
</gene>
<dbReference type="EMBL" id="GDKF01003080">
    <property type="protein sequence ID" value="JAT75542.1"/>
    <property type="molecule type" value="Transcribed_RNA"/>
</dbReference>
<dbReference type="Pfam" id="PF00444">
    <property type="entry name" value="Ribosomal_L36"/>
    <property type="match status" value="1"/>
</dbReference>